<dbReference type="Pfam" id="PF00089">
    <property type="entry name" value="Trypsin"/>
    <property type="match status" value="1"/>
</dbReference>
<dbReference type="Gene3D" id="2.40.10.10">
    <property type="entry name" value="Trypsin-like serine proteases"/>
    <property type="match status" value="1"/>
</dbReference>
<organism evidence="3 4">
    <name type="scientific">Hyalangium rubrum</name>
    <dbReference type="NCBI Taxonomy" id="3103134"/>
    <lineage>
        <taxon>Bacteria</taxon>
        <taxon>Pseudomonadati</taxon>
        <taxon>Myxococcota</taxon>
        <taxon>Myxococcia</taxon>
        <taxon>Myxococcales</taxon>
        <taxon>Cystobacterineae</taxon>
        <taxon>Archangiaceae</taxon>
        <taxon>Hyalangium</taxon>
    </lineage>
</organism>
<dbReference type="InterPro" id="IPR001314">
    <property type="entry name" value="Peptidase_S1A"/>
</dbReference>
<accession>A0ABU5H3B2</accession>
<comment type="caution">
    <text evidence="3">The sequence shown here is derived from an EMBL/GenBank/DDBJ whole genome shotgun (WGS) entry which is preliminary data.</text>
</comment>
<dbReference type="PROSITE" id="PS51257">
    <property type="entry name" value="PROKAR_LIPOPROTEIN"/>
    <property type="match status" value="1"/>
</dbReference>
<keyword evidence="4" id="KW-1185">Reference proteome</keyword>
<gene>
    <name evidence="3" type="ORF">SYV04_14345</name>
</gene>
<dbReference type="InterPro" id="IPR001254">
    <property type="entry name" value="Trypsin_dom"/>
</dbReference>
<protein>
    <submittedName>
        <fullName evidence="3">Trypsin-like serine protease</fullName>
        <ecNumber evidence="3">3.4.21.-</ecNumber>
    </submittedName>
</protein>
<dbReference type="Proteomes" id="UP001291309">
    <property type="component" value="Unassembled WGS sequence"/>
</dbReference>
<dbReference type="PRINTS" id="PR00722">
    <property type="entry name" value="CHYMOTRYPSIN"/>
</dbReference>
<keyword evidence="3" id="KW-0378">Hydrolase</keyword>
<dbReference type="InterPro" id="IPR051333">
    <property type="entry name" value="CLIP_Serine_Protease"/>
</dbReference>
<dbReference type="PROSITE" id="PS50240">
    <property type="entry name" value="TRYPSIN_DOM"/>
    <property type="match status" value="1"/>
</dbReference>
<feature type="domain" description="Peptidase S1" evidence="2">
    <location>
        <begin position="60"/>
        <end position="295"/>
    </location>
</feature>
<dbReference type="SUPFAM" id="SSF50494">
    <property type="entry name" value="Trypsin-like serine proteases"/>
    <property type="match status" value="1"/>
</dbReference>
<dbReference type="PANTHER" id="PTHR24260">
    <property type="match status" value="1"/>
</dbReference>
<dbReference type="PANTHER" id="PTHR24260:SF132">
    <property type="entry name" value="PEPTIDASE S1 DOMAIN-CONTAINING PROTEIN"/>
    <property type="match status" value="1"/>
</dbReference>
<dbReference type="InterPro" id="IPR018114">
    <property type="entry name" value="TRYPSIN_HIS"/>
</dbReference>
<sequence length="302" mass="33130">MRIQPWRSFRAVGRTRARSTASVLLLLLGSGCAGSTEVRGLEPESSLRPRWRAASLRLQVRHGQEDFENLYLSTVSVEQPGQERACTGVLVHSLLVLTAAHCVCPTVGTSLDSGRCLKTASVTAYTYKKQGKGYAMAPRTRQGTVQPHARFNVQLNEQGIVKASTSDLAVIALDEALDGISIGFDLTKTEPDVHDELVVVGYGRTEKGKVGRRFYGKNNITDKGRSNLADRDDKDVSLLFEMSGAHVSEGDSGGPCFVEDGEKRWLVGITAQGDGTTSRFTSIYRHLPWLHEQIEKAKRRSL</sequence>
<evidence type="ECO:0000313" key="3">
    <source>
        <dbReference type="EMBL" id="MDY7227589.1"/>
    </source>
</evidence>
<feature type="chain" id="PRO_5045491691" evidence="1">
    <location>
        <begin position="36"/>
        <end position="302"/>
    </location>
</feature>
<reference evidence="3 4" key="1">
    <citation type="submission" date="2023-12" db="EMBL/GenBank/DDBJ databases">
        <title>the genome sequence of Hyalangium sp. s54d21.</title>
        <authorList>
            <person name="Zhang X."/>
        </authorList>
    </citation>
    <scope>NUCLEOTIDE SEQUENCE [LARGE SCALE GENOMIC DNA]</scope>
    <source>
        <strain evidence="4">s54d21</strain>
    </source>
</reference>
<evidence type="ECO:0000259" key="2">
    <source>
        <dbReference type="PROSITE" id="PS50240"/>
    </source>
</evidence>
<name>A0ABU5H3B2_9BACT</name>
<dbReference type="GO" id="GO:0016787">
    <property type="term" value="F:hydrolase activity"/>
    <property type="evidence" value="ECO:0007669"/>
    <property type="project" value="UniProtKB-KW"/>
</dbReference>
<proteinExistence type="predicted"/>
<feature type="signal peptide" evidence="1">
    <location>
        <begin position="1"/>
        <end position="35"/>
    </location>
</feature>
<dbReference type="SMART" id="SM00020">
    <property type="entry name" value="Tryp_SPc"/>
    <property type="match status" value="1"/>
</dbReference>
<evidence type="ECO:0000313" key="4">
    <source>
        <dbReference type="Proteomes" id="UP001291309"/>
    </source>
</evidence>
<dbReference type="RefSeq" id="WP_321546308.1">
    <property type="nucleotide sequence ID" value="NZ_JAXIVS010000004.1"/>
</dbReference>
<keyword evidence="1" id="KW-0732">Signal</keyword>
<dbReference type="InterPro" id="IPR009003">
    <property type="entry name" value="Peptidase_S1_PA"/>
</dbReference>
<dbReference type="EMBL" id="JAXIVS010000004">
    <property type="protein sequence ID" value="MDY7227589.1"/>
    <property type="molecule type" value="Genomic_DNA"/>
</dbReference>
<evidence type="ECO:0000256" key="1">
    <source>
        <dbReference type="SAM" id="SignalP"/>
    </source>
</evidence>
<dbReference type="InterPro" id="IPR043504">
    <property type="entry name" value="Peptidase_S1_PA_chymotrypsin"/>
</dbReference>
<dbReference type="PROSITE" id="PS00134">
    <property type="entry name" value="TRYPSIN_HIS"/>
    <property type="match status" value="1"/>
</dbReference>
<dbReference type="EC" id="3.4.21.-" evidence="3"/>